<evidence type="ECO:0000313" key="2">
    <source>
        <dbReference type="Proteomes" id="UP001593940"/>
    </source>
</evidence>
<dbReference type="SUPFAM" id="SSF55331">
    <property type="entry name" value="Tautomerase/MIF"/>
    <property type="match status" value="1"/>
</dbReference>
<dbReference type="CDD" id="cd00580">
    <property type="entry name" value="CHMI"/>
    <property type="match status" value="1"/>
</dbReference>
<comment type="caution">
    <text evidence="1">The sequence shown here is derived from an EMBL/GenBank/DDBJ whole genome shotgun (WGS) entry which is preliminary data.</text>
</comment>
<protein>
    <submittedName>
        <fullName evidence="1">5-carboxymethyl-2-hydroxymuconate Delta-isomerase</fullName>
    </submittedName>
</protein>
<dbReference type="PANTHER" id="PTHR37950">
    <property type="entry name" value="4-HYDROXYPHENYLACETATE CATABOLISM PROTEIN"/>
    <property type="match status" value="1"/>
</dbReference>
<keyword evidence="2" id="KW-1185">Reference proteome</keyword>
<dbReference type="EMBL" id="JBHOMY010000079">
    <property type="protein sequence ID" value="MFC1458845.1"/>
    <property type="molecule type" value="Genomic_DNA"/>
</dbReference>
<reference evidence="1 2" key="1">
    <citation type="submission" date="2024-09" db="EMBL/GenBank/DDBJ databases">
        <title>Nodulacao em especies de Leguminosae Basais da Amazonia e Caracterizacao dos Rizobios e Bacterias Associadas aos Nodulos.</title>
        <authorList>
            <person name="Jambeiro I.C.A."/>
            <person name="Lopes I.S."/>
            <person name="Aguiar E.R.G.R."/>
            <person name="Santos A.F.J."/>
            <person name="Dos Santos J.M.F."/>
            <person name="Gross E."/>
        </authorList>
    </citation>
    <scope>NUCLEOTIDE SEQUENCE [LARGE SCALE GENOMIC DNA]</scope>
    <source>
        <strain evidence="1 2">BRUESC1165</strain>
    </source>
</reference>
<dbReference type="Pfam" id="PF02962">
    <property type="entry name" value="CHMI"/>
    <property type="match status" value="1"/>
</dbReference>
<accession>A0ABV6YCN5</accession>
<organism evidence="1 2">
    <name type="scientific">Microvirga arabica</name>
    <dbReference type="NCBI Taxonomy" id="1128671"/>
    <lineage>
        <taxon>Bacteria</taxon>
        <taxon>Pseudomonadati</taxon>
        <taxon>Pseudomonadota</taxon>
        <taxon>Alphaproteobacteria</taxon>
        <taxon>Hyphomicrobiales</taxon>
        <taxon>Methylobacteriaceae</taxon>
        <taxon>Microvirga</taxon>
    </lineage>
</organism>
<gene>
    <name evidence="1" type="ORF">ACETIH_19520</name>
</gene>
<sequence length="121" mass="13463">MPHLTLEFTRNLSGFDAQEALLHMNKAIFGSGHFDEVDIKSRAIPIDCFVIGTSPENRGFIHARLAIMSNRPPAVRQALSTMLLQELSGLVPEHPGLHVQICVEIIEIERDTYSKNVLEAS</sequence>
<evidence type="ECO:0000313" key="1">
    <source>
        <dbReference type="EMBL" id="MFC1458845.1"/>
    </source>
</evidence>
<dbReference type="RefSeq" id="WP_203273325.1">
    <property type="nucleotide sequence ID" value="NZ_JAFBID010000040.1"/>
</dbReference>
<dbReference type="PANTHER" id="PTHR37950:SF1">
    <property type="entry name" value="4-HYDROXYPHENYLACETATE CATABOLISM PROTEIN"/>
    <property type="match status" value="1"/>
</dbReference>
<dbReference type="Proteomes" id="UP001593940">
    <property type="component" value="Unassembled WGS sequence"/>
</dbReference>
<name>A0ABV6YCN5_9HYPH</name>
<dbReference type="InterPro" id="IPR014347">
    <property type="entry name" value="Tautomerase/MIF_sf"/>
</dbReference>
<proteinExistence type="predicted"/>
<dbReference type="InterPro" id="IPR004220">
    <property type="entry name" value="5-COMe_2-OHmuconate_Isoase"/>
</dbReference>
<dbReference type="Gene3D" id="3.30.429.10">
    <property type="entry name" value="Macrophage Migration Inhibitory Factor"/>
    <property type="match status" value="1"/>
</dbReference>